<keyword evidence="2" id="KW-1185">Reference proteome</keyword>
<reference evidence="1 2" key="1">
    <citation type="submission" date="2021-06" db="EMBL/GenBank/DDBJ databases">
        <title>Caerostris darwini draft genome.</title>
        <authorList>
            <person name="Kono N."/>
            <person name="Arakawa K."/>
        </authorList>
    </citation>
    <scope>NUCLEOTIDE SEQUENCE [LARGE SCALE GENOMIC DNA]</scope>
</reference>
<sequence length="130" mass="15089">MWVVKIQVQRLYSALMASMLRDGNGSRGNKIFRALDNSEKKLNPLSFYGRYLIFGLTFGRDICIIWPTEYSAQDFAKKSGLIKRDSINQLMRSSLFVKYGDVYYRVFAILEVHVLRAIKVIQLKESDLQI</sequence>
<proteinExistence type="predicted"/>
<evidence type="ECO:0000313" key="1">
    <source>
        <dbReference type="EMBL" id="GIX87247.1"/>
    </source>
</evidence>
<dbReference type="EMBL" id="BPLQ01001983">
    <property type="protein sequence ID" value="GIX87247.1"/>
    <property type="molecule type" value="Genomic_DNA"/>
</dbReference>
<dbReference type="AlphaFoldDB" id="A0AAV4NQZ2"/>
<accession>A0AAV4NQZ2</accession>
<organism evidence="1 2">
    <name type="scientific">Caerostris darwini</name>
    <dbReference type="NCBI Taxonomy" id="1538125"/>
    <lineage>
        <taxon>Eukaryota</taxon>
        <taxon>Metazoa</taxon>
        <taxon>Ecdysozoa</taxon>
        <taxon>Arthropoda</taxon>
        <taxon>Chelicerata</taxon>
        <taxon>Arachnida</taxon>
        <taxon>Araneae</taxon>
        <taxon>Araneomorphae</taxon>
        <taxon>Entelegynae</taxon>
        <taxon>Araneoidea</taxon>
        <taxon>Araneidae</taxon>
        <taxon>Caerostris</taxon>
    </lineage>
</organism>
<gene>
    <name evidence="1" type="ORF">CDAR_503631</name>
</gene>
<comment type="caution">
    <text evidence="1">The sequence shown here is derived from an EMBL/GenBank/DDBJ whole genome shotgun (WGS) entry which is preliminary data.</text>
</comment>
<name>A0AAV4NQZ2_9ARAC</name>
<evidence type="ECO:0000313" key="2">
    <source>
        <dbReference type="Proteomes" id="UP001054837"/>
    </source>
</evidence>
<protein>
    <submittedName>
        <fullName evidence="1">Uncharacterized protein</fullName>
    </submittedName>
</protein>
<dbReference type="Proteomes" id="UP001054837">
    <property type="component" value="Unassembled WGS sequence"/>
</dbReference>